<protein>
    <submittedName>
        <fullName evidence="2">DNA-binding MarR family transcriptional regulator</fullName>
    </submittedName>
</protein>
<dbReference type="Gene3D" id="1.10.10.10">
    <property type="entry name" value="Winged helix-like DNA-binding domain superfamily/Winged helix DNA-binding domain"/>
    <property type="match status" value="1"/>
</dbReference>
<sequence>MSNSRDLLALFNIVRSFRELEKAPHKDFSMTNVLLILHVAYNPGATMADAAKAAGVSIQSIQRRVEALGGYGLVEVVRDPHETRRFLIFLTTEGVRVVQEVLSHLHPNEVIEFSTMTAAGSGP</sequence>
<dbReference type="SMART" id="SM00347">
    <property type="entry name" value="HTH_MARR"/>
    <property type="match status" value="1"/>
</dbReference>
<feature type="domain" description="HTH marR-type" evidence="1">
    <location>
        <begin position="21"/>
        <end position="121"/>
    </location>
</feature>
<dbReference type="InterPro" id="IPR036388">
    <property type="entry name" value="WH-like_DNA-bd_sf"/>
</dbReference>
<organism evidence="2 3">
    <name type="scientific">Chelatococcus asaccharovorans</name>
    <dbReference type="NCBI Taxonomy" id="28210"/>
    <lineage>
        <taxon>Bacteria</taxon>
        <taxon>Pseudomonadati</taxon>
        <taxon>Pseudomonadota</taxon>
        <taxon>Alphaproteobacteria</taxon>
        <taxon>Hyphomicrobiales</taxon>
        <taxon>Chelatococcaceae</taxon>
        <taxon>Chelatococcus</taxon>
    </lineage>
</organism>
<dbReference type="Pfam" id="PF12802">
    <property type="entry name" value="MarR_2"/>
    <property type="match status" value="1"/>
</dbReference>
<evidence type="ECO:0000259" key="1">
    <source>
        <dbReference type="SMART" id="SM00347"/>
    </source>
</evidence>
<reference evidence="2 3" key="1">
    <citation type="submission" date="2018-05" db="EMBL/GenBank/DDBJ databases">
        <title>Genomic Encyclopedia of Type Strains, Phase IV (KMG-IV): sequencing the most valuable type-strain genomes for metagenomic binning, comparative biology and taxonomic classification.</title>
        <authorList>
            <person name="Goeker M."/>
        </authorList>
    </citation>
    <scope>NUCLEOTIDE SEQUENCE [LARGE SCALE GENOMIC DNA]</scope>
    <source>
        <strain evidence="2 3">DSM 6462</strain>
    </source>
</reference>
<dbReference type="Proteomes" id="UP000248021">
    <property type="component" value="Unassembled WGS sequence"/>
</dbReference>
<name>A0A2V3TXF8_9HYPH</name>
<keyword evidence="3" id="KW-1185">Reference proteome</keyword>
<dbReference type="EMBL" id="QJJK01000013">
    <property type="protein sequence ID" value="PXW53685.1"/>
    <property type="molecule type" value="Genomic_DNA"/>
</dbReference>
<dbReference type="InterPro" id="IPR000835">
    <property type="entry name" value="HTH_MarR-typ"/>
</dbReference>
<gene>
    <name evidence="2" type="ORF">C7450_113173</name>
</gene>
<dbReference type="AlphaFoldDB" id="A0A2V3TXF8"/>
<proteinExistence type="predicted"/>
<dbReference type="GO" id="GO:0003700">
    <property type="term" value="F:DNA-binding transcription factor activity"/>
    <property type="evidence" value="ECO:0007669"/>
    <property type="project" value="InterPro"/>
</dbReference>
<accession>A0A2V3TXF8</accession>
<dbReference type="OrthoDB" id="5951092at2"/>
<dbReference type="SUPFAM" id="SSF46785">
    <property type="entry name" value="Winged helix' DNA-binding domain"/>
    <property type="match status" value="1"/>
</dbReference>
<evidence type="ECO:0000313" key="3">
    <source>
        <dbReference type="Proteomes" id="UP000248021"/>
    </source>
</evidence>
<keyword evidence="2" id="KW-0238">DNA-binding</keyword>
<dbReference type="RefSeq" id="WP_110377640.1">
    <property type="nucleotide sequence ID" value="NZ_JAHBRY010000001.1"/>
</dbReference>
<evidence type="ECO:0000313" key="2">
    <source>
        <dbReference type="EMBL" id="PXW53685.1"/>
    </source>
</evidence>
<dbReference type="InterPro" id="IPR036390">
    <property type="entry name" value="WH_DNA-bd_sf"/>
</dbReference>
<dbReference type="GO" id="GO:0003677">
    <property type="term" value="F:DNA binding"/>
    <property type="evidence" value="ECO:0007669"/>
    <property type="project" value="UniProtKB-KW"/>
</dbReference>
<comment type="caution">
    <text evidence="2">The sequence shown here is derived from an EMBL/GenBank/DDBJ whole genome shotgun (WGS) entry which is preliminary data.</text>
</comment>